<protein>
    <submittedName>
        <fullName evidence="2">Uncharacterized protein</fullName>
    </submittedName>
</protein>
<sequence>MTGLQKLCLSAATAALLALTAFAAVAPRAAPEHVVVSVQDIASRRSVN</sequence>
<evidence type="ECO:0000313" key="2">
    <source>
        <dbReference type="EMBL" id="NGM48979.1"/>
    </source>
</evidence>
<reference evidence="2" key="1">
    <citation type="submission" date="2020-02" db="EMBL/GenBank/DDBJ databases">
        <authorList>
            <person name="Gao J."/>
            <person name="Sun J."/>
        </authorList>
    </citation>
    <scope>NUCLEOTIDE SEQUENCE</scope>
    <source>
        <strain evidence="2">602-2</strain>
    </source>
</reference>
<evidence type="ECO:0000256" key="1">
    <source>
        <dbReference type="SAM" id="SignalP"/>
    </source>
</evidence>
<proteinExistence type="predicted"/>
<dbReference type="AlphaFoldDB" id="A0A6G4QU65"/>
<feature type="signal peptide" evidence="1">
    <location>
        <begin position="1"/>
        <end position="23"/>
    </location>
</feature>
<dbReference type="EMBL" id="JAAKGT010000002">
    <property type="protein sequence ID" value="NGM48979.1"/>
    <property type="molecule type" value="Genomic_DNA"/>
</dbReference>
<comment type="caution">
    <text evidence="2">The sequence shown here is derived from an EMBL/GenBank/DDBJ whole genome shotgun (WGS) entry which is preliminary data.</text>
</comment>
<dbReference type="RefSeq" id="WP_165256757.1">
    <property type="nucleotide sequence ID" value="NZ_JAAKGT010000002.1"/>
</dbReference>
<name>A0A6G4QU65_9CAUL</name>
<feature type="chain" id="PRO_5026072808" evidence="1">
    <location>
        <begin position="24"/>
        <end position="48"/>
    </location>
</feature>
<accession>A0A6G4QU65</accession>
<gene>
    <name evidence="2" type="ORF">G5B46_05105</name>
</gene>
<keyword evidence="1" id="KW-0732">Signal</keyword>
<organism evidence="2">
    <name type="scientific">Caulobacter sp. 602-2</name>
    <dbReference type="NCBI Taxonomy" id="2710887"/>
    <lineage>
        <taxon>Bacteria</taxon>
        <taxon>Pseudomonadati</taxon>
        <taxon>Pseudomonadota</taxon>
        <taxon>Alphaproteobacteria</taxon>
        <taxon>Caulobacterales</taxon>
        <taxon>Caulobacteraceae</taxon>
        <taxon>Caulobacter</taxon>
    </lineage>
</organism>